<gene>
    <name evidence="3" type="ORF">GCM10010302_51320</name>
</gene>
<keyword evidence="4" id="KW-1185">Reference proteome</keyword>
<evidence type="ECO:0000256" key="1">
    <source>
        <dbReference type="ARBA" id="ARBA00008710"/>
    </source>
</evidence>
<comment type="catalytic activity">
    <reaction evidence="2">
        <text>oxidized coenzyme F420-(gamma-L-Glu)(n) + a quinol + H(+) = reduced coenzyme F420-(gamma-L-Glu)(n) + a quinone</text>
        <dbReference type="Rhea" id="RHEA:39663"/>
        <dbReference type="Rhea" id="RHEA-COMP:12939"/>
        <dbReference type="Rhea" id="RHEA-COMP:14378"/>
        <dbReference type="ChEBI" id="CHEBI:15378"/>
        <dbReference type="ChEBI" id="CHEBI:24646"/>
        <dbReference type="ChEBI" id="CHEBI:132124"/>
        <dbReference type="ChEBI" id="CHEBI:133980"/>
        <dbReference type="ChEBI" id="CHEBI:139511"/>
    </reaction>
</comment>
<comment type="caution">
    <text evidence="3">The sequence shown here is derived from an EMBL/GenBank/DDBJ whole genome shotgun (WGS) entry which is preliminary data.</text>
</comment>
<dbReference type="PANTHER" id="PTHR39428">
    <property type="entry name" value="F420H(2)-DEPENDENT QUINONE REDUCTASE RV1261C"/>
    <property type="match status" value="1"/>
</dbReference>
<reference evidence="3 4" key="1">
    <citation type="journal article" date="2019" name="Int. J. Syst. Evol. Microbiol.">
        <title>The Global Catalogue of Microorganisms (GCM) 10K type strain sequencing project: providing services to taxonomists for standard genome sequencing and annotation.</title>
        <authorList>
            <consortium name="The Broad Institute Genomics Platform"/>
            <consortium name="The Broad Institute Genome Sequencing Center for Infectious Disease"/>
            <person name="Wu L."/>
            <person name="Ma J."/>
        </authorList>
    </citation>
    <scope>NUCLEOTIDE SEQUENCE [LARGE SCALE GENOMIC DNA]</scope>
    <source>
        <strain evidence="3 4">JCM 4505</strain>
    </source>
</reference>
<dbReference type="InterPro" id="IPR004378">
    <property type="entry name" value="F420H2_quin_Rdtase"/>
</dbReference>
<dbReference type="RefSeq" id="WP_344164149.1">
    <property type="nucleotide sequence ID" value="NZ_BAAABV010000023.1"/>
</dbReference>
<accession>A0ABN0VJ08</accession>
<sequence>MNSVAVAVDWEHPADPRPGPRLEHVRTYVSSGGTDGHLWHGVPTLLLTTLDRTSGRAVRTPLIYGRDAGRLLVVAAGTGGPQHPSWYGNLVAHPGVRVQVGTSVFAAWARTASPEERETYWEAMTALWPRFDDQRASARPRELPLVIIEG</sequence>
<evidence type="ECO:0000313" key="3">
    <source>
        <dbReference type="EMBL" id="GAA0306378.1"/>
    </source>
</evidence>
<dbReference type="InterPro" id="IPR012349">
    <property type="entry name" value="Split_barrel_FMN-bd"/>
</dbReference>
<dbReference type="Proteomes" id="UP001501867">
    <property type="component" value="Unassembled WGS sequence"/>
</dbReference>
<dbReference type="Pfam" id="PF04075">
    <property type="entry name" value="F420H2_quin_red"/>
    <property type="match status" value="1"/>
</dbReference>
<evidence type="ECO:0000256" key="2">
    <source>
        <dbReference type="ARBA" id="ARBA00049106"/>
    </source>
</evidence>
<evidence type="ECO:0000313" key="4">
    <source>
        <dbReference type="Proteomes" id="UP001501867"/>
    </source>
</evidence>
<name>A0ABN0VJ08_9ACTN</name>
<comment type="similarity">
    <text evidence="1">Belongs to the F420H(2)-dependent quinone reductase family.</text>
</comment>
<organism evidence="3 4">
    <name type="scientific">Streptomyces polychromogenes</name>
    <dbReference type="NCBI Taxonomy" id="67342"/>
    <lineage>
        <taxon>Bacteria</taxon>
        <taxon>Bacillati</taxon>
        <taxon>Actinomycetota</taxon>
        <taxon>Actinomycetes</taxon>
        <taxon>Kitasatosporales</taxon>
        <taxon>Streptomycetaceae</taxon>
        <taxon>Streptomyces</taxon>
    </lineage>
</organism>
<dbReference type="PANTHER" id="PTHR39428:SF3">
    <property type="entry name" value="DEAZAFLAVIN-DEPENDENT NITROREDUCTASE"/>
    <property type="match status" value="1"/>
</dbReference>
<proteinExistence type="inferred from homology"/>
<dbReference type="EMBL" id="BAAABV010000023">
    <property type="protein sequence ID" value="GAA0306378.1"/>
    <property type="molecule type" value="Genomic_DNA"/>
</dbReference>
<dbReference type="NCBIfam" id="TIGR00026">
    <property type="entry name" value="hi_GC_TIGR00026"/>
    <property type="match status" value="1"/>
</dbReference>
<protein>
    <submittedName>
        <fullName evidence="3">Nitroreductase family deazaflavin-dependent oxidoreductase</fullName>
    </submittedName>
</protein>
<dbReference type="Gene3D" id="2.30.110.10">
    <property type="entry name" value="Electron Transport, Fmn-binding Protein, Chain A"/>
    <property type="match status" value="1"/>
</dbReference>